<evidence type="ECO:0000313" key="2">
    <source>
        <dbReference type="Proteomes" id="UP000770717"/>
    </source>
</evidence>
<name>A0A8J6E5A9_ELECQ</name>
<proteinExistence type="predicted"/>
<dbReference type="AlphaFoldDB" id="A0A8J6E5A9"/>
<organism evidence="1 2">
    <name type="scientific">Eleutherodactylus coqui</name>
    <name type="common">Puerto Rican coqui</name>
    <dbReference type="NCBI Taxonomy" id="57060"/>
    <lineage>
        <taxon>Eukaryota</taxon>
        <taxon>Metazoa</taxon>
        <taxon>Chordata</taxon>
        <taxon>Craniata</taxon>
        <taxon>Vertebrata</taxon>
        <taxon>Euteleostomi</taxon>
        <taxon>Amphibia</taxon>
        <taxon>Batrachia</taxon>
        <taxon>Anura</taxon>
        <taxon>Neobatrachia</taxon>
        <taxon>Hyloidea</taxon>
        <taxon>Eleutherodactylidae</taxon>
        <taxon>Eleutherodactylinae</taxon>
        <taxon>Eleutherodactylus</taxon>
        <taxon>Eleutherodactylus</taxon>
    </lineage>
</organism>
<gene>
    <name evidence="1" type="ORF">GDO78_020835</name>
</gene>
<reference evidence="1" key="1">
    <citation type="thesis" date="2020" institute="ProQuest LLC" country="789 East Eisenhower Parkway, Ann Arbor, MI, USA">
        <title>Comparative Genomics and Chromosome Evolution.</title>
        <authorList>
            <person name="Mudd A.B."/>
        </authorList>
    </citation>
    <scope>NUCLEOTIDE SEQUENCE</scope>
    <source>
        <strain evidence="1">HN-11 Male</strain>
        <tissue evidence="1">Kidney and liver</tissue>
    </source>
</reference>
<keyword evidence="2" id="KW-1185">Reference proteome</keyword>
<dbReference type="Proteomes" id="UP000770717">
    <property type="component" value="Unassembled WGS sequence"/>
</dbReference>
<protein>
    <submittedName>
        <fullName evidence="1">Uncharacterized protein</fullName>
    </submittedName>
</protein>
<sequence>MTCYRIFNCGKSAVFPLRVNVPLKVTSVHISVGGCVQGRPQIHDEIAQHACLRVCALGRTQHGFFCVDSTSKNQGRNLWLSCKFLLWIWSCA</sequence>
<evidence type="ECO:0000313" key="1">
    <source>
        <dbReference type="EMBL" id="KAG9460584.1"/>
    </source>
</evidence>
<comment type="caution">
    <text evidence="1">The sequence shown here is derived from an EMBL/GenBank/DDBJ whole genome shotgun (WGS) entry which is preliminary data.</text>
</comment>
<accession>A0A8J6E5A9</accession>
<dbReference type="PROSITE" id="PS51257">
    <property type="entry name" value="PROKAR_LIPOPROTEIN"/>
    <property type="match status" value="1"/>
</dbReference>
<dbReference type="EMBL" id="WNTK01055663">
    <property type="protein sequence ID" value="KAG9460584.1"/>
    <property type="molecule type" value="Genomic_DNA"/>
</dbReference>